<dbReference type="GO" id="GO:0051287">
    <property type="term" value="F:NAD binding"/>
    <property type="evidence" value="ECO:0007669"/>
    <property type="project" value="InterPro"/>
</dbReference>
<dbReference type="CDD" id="cd12166">
    <property type="entry name" value="2-Hacid_dh_7"/>
    <property type="match status" value="1"/>
</dbReference>
<dbReference type="SUPFAM" id="SSF51735">
    <property type="entry name" value="NAD(P)-binding Rossmann-fold domains"/>
    <property type="match status" value="1"/>
</dbReference>
<dbReference type="GO" id="GO:0016618">
    <property type="term" value="F:hydroxypyruvate reductase [NAD(P)H] activity"/>
    <property type="evidence" value="ECO:0007669"/>
    <property type="project" value="TreeGrafter"/>
</dbReference>
<reference evidence="4" key="1">
    <citation type="submission" date="2020-05" db="EMBL/GenBank/DDBJ databases">
        <authorList>
            <person name="Chiriac C."/>
            <person name="Salcher M."/>
            <person name="Ghai R."/>
            <person name="Kavagutti S V."/>
        </authorList>
    </citation>
    <scope>NUCLEOTIDE SEQUENCE</scope>
</reference>
<accession>A0A6J6ZHB8</accession>
<evidence type="ECO:0000313" key="4">
    <source>
        <dbReference type="EMBL" id="CAB4820195.1"/>
    </source>
</evidence>
<sequence>MSAPKIWCEFSELAIPESLEALPIRGAFPEAEILASIQFYVPPYMAGARALEPISQMSSLEVIQSPNAGVDDLLEILPPGVTLCNAQGVHDASTAELAIGLAISARRGFATFMANQVKGEWIHERRSALADSRVGIVGMGSIGSLIARQLEVFNVEVIGFSRSGSNSTKTMADFDQLLPTLDVLILILPLTSQSHHLMNRARIDAMKPGATFVNVARGGIVDTEALVDALNRGHITAGLDVTDPEPLPKSHPLWSAPNIIITPHVGGDSTAFNPRVRALIESQLKRFATGQPLENIVAGPLR</sequence>
<keyword evidence="1" id="KW-0560">Oxidoreductase</keyword>
<dbReference type="InterPro" id="IPR029752">
    <property type="entry name" value="D-isomer_DH_CS1"/>
</dbReference>
<name>A0A6J6ZHB8_9ZZZZ</name>
<keyword evidence="2" id="KW-0520">NAD</keyword>
<proteinExistence type="predicted"/>
<protein>
    <submittedName>
        <fullName evidence="4">Unannotated protein</fullName>
    </submittedName>
</protein>
<feature type="domain" description="D-isomer specific 2-hydroxyacid dehydrogenase NAD-binding" evidence="3">
    <location>
        <begin position="99"/>
        <end position="266"/>
    </location>
</feature>
<dbReference type="EMBL" id="CAFABG010000005">
    <property type="protein sequence ID" value="CAB4820195.1"/>
    <property type="molecule type" value="Genomic_DNA"/>
</dbReference>
<evidence type="ECO:0000259" key="3">
    <source>
        <dbReference type="Pfam" id="PF02826"/>
    </source>
</evidence>
<dbReference type="Pfam" id="PF02826">
    <property type="entry name" value="2-Hacid_dh_C"/>
    <property type="match status" value="1"/>
</dbReference>
<dbReference type="PROSITE" id="PS00065">
    <property type="entry name" value="D_2_HYDROXYACID_DH_1"/>
    <property type="match status" value="1"/>
</dbReference>
<dbReference type="InterPro" id="IPR050223">
    <property type="entry name" value="D-isomer_2-hydroxyacid_DH"/>
</dbReference>
<evidence type="ECO:0000313" key="5">
    <source>
        <dbReference type="EMBL" id="CAB5238998.1"/>
    </source>
</evidence>
<dbReference type="GO" id="GO:0005829">
    <property type="term" value="C:cytosol"/>
    <property type="evidence" value="ECO:0007669"/>
    <property type="project" value="TreeGrafter"/>
</dbReference>
<dbReference type="PANTHER" id="PTHR10996:SF178">
    <property type="entry name" value="2-HYDROXYACID DEHYDROGENASE YGL185C-RELATED"/>
    <property type="match status" value="1"/>
</dbReference>
<dbReference type="GO" id="GO:0030267">
    <property type="term" value="F:glyoxylate reductase (NADPH) activity"/>
    <property type="evidence" value="ECO:0007669"/>
    <property type="project" value="TreeGrafter"/>
</dbReference>
<dbReference type="PANTHER" id="PTHR10996">
    <property type="entry name" value="2-HYDROXYACID DEHYDROGENASE-RELATED"/>
    <property type="match status" value="1"/>
</dbReference>
<dbReference type="Gene3D" id="3.40.50.720">
    <property type="entry name" value="NAD(P)-binding Rossmann-like Domain"/>
    <property type="match status" value="2"/>
</dbReference>
<evidence type="ECO:0000256" key="1">
    <source>
        <dbReference type="ARBA" id="ARBA00023002"/>
    </source>
</evidence>
<evidence type="ECO:0000256" key="2">
    <source>
        <dbReference type="ARBA" id="ARBA00023027"/>
    </source>
</evidence>
<dbReference type="EMBL" id="CAFBSF010000001">
    <property type="protein sequence ID" value="CAB5238998.1"/>
    <property type="molecule type" value="Genomic_DNA"/>
</dbReference>
<dbReference type="InterPro" id="IPR006140">
    <property type="entry name" value="D-isomer_DH_NAD-bd"/>
</dbReference>
<dbReference type="InterPro" id="IPR036291">
    <property type="entry name" value="NAD(P)-bd_dom_sf"/>
</dbReference>
<gene>
    <name evidence="4" type="ORF">UFOPK3181_00157</name>
    <name evidence="5" type="ORF">UFOPK3520_00029</name>
</gene>
<dbReference type="AlphaFoldDB" id="A0A6J6ZHB8"/>
<organism evidence="4">
    <name type="scientific">freshwater metagenome</name>
    <dbReference type="NCBI Taxonomy" id="449393"/>
    <lineage>
        <taxon>unclassified sequences</taxon>
        <taxon>metagenomes</taxon>
        <taxon>ecological metagenomes</taxon>
    </lineage>
</organism>